<dbReference type="EnsemblMetazoa" id="XM_028663745.1">
    <property type="protein sequence ID" value="XP_028519546.1"/>
    <property type="gene ID" value="LOC114576666"/>
</dbReference>
<dbReference type="InterPro" id="IPR000742">
    <property type="entry name" value="EGF"/>
</dbReference>
<dbReference type="AlphaFoldDB" id="A0A913YZL9"/>
<evidence type="ECO:0000313" key="5">
    <source>
        <dbReference type="EnsemblMetazoa" id="XP_028519546.1"/>
    </source>
</evidence>
<protein>
    <recommendedName>
        <fullName evidence="7">EGF-like domain-containing protein</fullName>
    </recommendedName>
</protein>
<keyword evidence="2" id="KW-1015">Disulfide bond</keyword>
<evidence type="ECO:0000256" key="1">
    <source>
        <dbReference type="ARBA" id="ARBA00006373"/>
    </source>
</evidence>
<evidence type="ECO:0000256" key="2">
    <source>
        <dbReference type="PROSITE-ProRule" id="PRU00076"/>
    </source>
</evidence>
<dbReference type="InterPro" id="IPR003609">
    <property type="entry name" value="Pan_app"/>
</dbReference>
<feature type="domain" description="EGF-like" evidence="3">
    <location>
        <begin position="129"/>
        <end position="165"/>
    </location>
</feature>
<comment type="caution">
    <text evidence="2">Lacks conserved residue(s) required for the propagation of feature annotation.</text>
</comment>
<dbReference type="PROSITE" id="PS50026">
    <property type="entry name" value="EGF_3"/>
    <property type="match status" value="1"/>
</dbReference>
<keyword evidence="6" id="KW-1185">Reference proteome</keyword>
<dbReference type="SUPFAM" id="SSF57196">
    <property type="entry name" value="EGF/Laminin"/>
    <property type="match status" value="1"/>
</dbReference>
<dbReference type="PROSITE" id="PS00022">
    <property type="entry name" value="EGF_1"/>
    <property type="match status" value="1"/>
</dbReference>
<dbReference type="OrthoDB" id="5954791at2759"/>
<sequence length="386" mass="44309">MKVQYAVPIIASLQIVFVESQSHCIGTCYSGRLFPESQDIFHGKHLKGYSYNNITTDDPVKCYRHCVQDCRCKACQMKDARCELLDEDKTSKADNFTAESGYVYFDLKQTLYQGKSDIVQPGVCYNGCCRSQPCRNGGTCVEHCISPKKKFSCTCPLNYHGIVCDKEHVITSCLDVLRYHTPKGSHPVNGKYYLHLQGLINRQVFCAFESQNRAWTLVESFSISKVAIYRKIAFHQGGMIFRNFENPNWHDYRHGRSFINYVRPKSTMFRVTCDFPRRSSLVPDYLFGYLRDYDIIDHGDVDGECFNFARINIRGKDFFNQSAQVWQKAGQRHFHIDCVGSRDCGLTGAGCIDGEDNFGYYHPVINTTKCTEKENSTTQFWLGEEM</sequence>
<dbReference type="OMA" id="NINHRCT"/>
<name>A0A913YZL9_EXADI</name>
<accession>A0A913YZL9</accession>
<dbReference type="PROSITE" id="PS50948">
    <property type="entry name" value="PAN"/>
    <property type="match status" value="1"/>
</dbReference>
<feature type="domain" description="Apple" evidence="4">
    <location>
        <begin position="28"/>
        <end position="109"/>
    </location>
</feature>
<dbReference type="RefSeq" id="XP_028519546.1">
    <property type="nucleotide sequence ID" value="XM_028663745.1"/>
</dbReference>
<evidence type="ECO:0000259" key="3">
    <source>
        <dbReference type="PROSITE" id="PS50026"/>
    </source>
</evidence>
<reference evidence="5" key="1">
    <citation type="submission" date="2022-11" db="UniProtKB">
        <authorList>
            <consortium name="EnsemblMetazoa"/>
        </authorList>
    </citation>
    <scope>IDENTIFICATION</scope>
</reference>
<dbReference type="Gene3D" id="2.10.25.10">
    <property type="entry name" value="Laminin"/>
    <property type="match status" value="1"/>
</dbReference>
<proteinExistence type="inferred from homology"/>
<evidence type="ECO:0000313" key="6">
    <source>
        <dbReference type="Proteomes" id="UP000887567"/>
    </source>
</evidence>
<evidence type="ECO:0008006" key="7">
    <source>
        <dbReference type="Google" id="ProtNLM"/>
    </source>
</evidence>
<dbReference type="Proteomes" id="UP000887567">
    <property type="component" value="Unplaced"/>
</dbReference>
<dbReference type="Pfam" id="PF00008">
    <property type="entry name" value="EGF"/>
    <property type="match status" value="1"/>
</dbReference>
<evidence type="ECO:0000259" key="4">
    <source>
        <dbReference type="PROSITE" id="PS50948"/>
    </source>
</evidence>
<feature type="disulfide bond" evidence="2">
    <location>
        <begin position="155"/>
        <end position="164"/>
    </location>
</feature>
<dbReference type="GeneID" id="114576666"/>
<organism evidence="5 6">
    <name type="scientific">Exaiptasia diaphana</name>
    <name type="common">Tropical sea anemone</name>
    <name type="synonym">Aiptasia pulchella</name>
    <dbReference type="NCBI Taxonomy" id="2652724"/>
    <lineage>
        <taxon>Eukaryota</taxon>
        <taxon>Metazoa</taxon>
        <taxon>Cnidaria</taxon>
        <taxon>Anthozoa</taxon>
        <taxon>Hexacorallia</taxon>
        <taxon>Actiniaria</taxon>
        <taxon>Aiptasiidae</taxon>
        <taxon>Exaiptasia</taxon>
    </lineage>
</organism>
<dbReference type="KEGG" id="epa:114576666"/>
<comment type="similarity">
    <text evidence="1">Belongs to the EGF domain peptide family.</text>
</comment>
<keyword evidence="2" id="KW-0245">EGF-like domain</keyword>